<dbReference type="EMBL" id="NKJJ02000001">
    <property type="protein sequence ID" value="TPR01527.1"/>
    <property type="molecule type" value="Genomic_DNA"/>
</dbReference>
<sequence length="1018" mass="114439">MAPIVELTGEANPLTPQNVLNALVLAASSTQQQVQSGTQQLQNWEKQEGYYSSLQDVFLDHSVPPEVRYLSIIQLKNGIDKYWRKTATNAIKKEEKERIKTRALQAGVLEPAPLLALHNALMIAKIMRYEFPQDWPDGITSLIALLRSSTQPGANPLQLPRTLIILLQIIKELSTARLQRTRANLQSVSPEIFHLLGSIYVDKVNSWASFLEQGGFDEATLLDVIEQSLVSLKVIRRLVIAGYEHPNRDKDVRDFWVLTHSHFSRFLGFINGPATMSEQIHRAVEKHLLQLSKLHVEMAKDRPASFALLPDSIPLVQSYWTLVVKLGENYSQLGGDGEPEGKSLMEKTGLRALLLIRACSKMAFNPAQTFKYQTPQDKEEKKQSVELIKAQLFTHDFVVNVMELLAWEFSIRSCSEKLFLDLVIHFKELLIPRLLTVFYNFASPDNRDVLLKDSLYAAIGLSAASLEQHLDFNKFLETTLVPEVQIQEQGYNVLRRRIAIVLGQWVPVKSSELNRNAIYQIFQHLLSKQDPLNDLVVRITAGRQLKNVLDPFEFSPTEFLPYAPAILQDLMSLVQEVELSETKMGLLDTVRMAVVKMEDHIAPFSDQILSLLPPLWESSGEEHLMKQAILTLLSSLIHSLKQESVRYHSLILPLIQNSVEPGSETLIYLLDEALDLWSAILMQTPAPASPEILSLIPALFPIFEAATDSVPQALQIAESYILLAPQEILSDRIRFPLLVSFETLLKLTTKQRLGVVPRLVELLLRGANTVDNGSETTYSIITRSLLDSSFLPALLEGLHSAHEASQTTGPNRKQTSVYGVVETDYFSVLARLALAYPKIFTSAVSAATNSPEETVLSWLLTEWFLHYDNIGSSTQKKLHALALTQLLTLNGPDSQPPPYLLNNLQSYLTMWTDIVTELAEGTDGSGANPDDPRGGSDYLIYWNNAQTGAADEHEPPENVRRREWDESDVLHKVNIRDFIRERLHSLIVGCGGEQRFQEEWLLNVDREVVASFGALGLL</sequence>
<dbReference type="PROSITE" id="PS50166">
    <property type="entry name" value="IMPORTIN_B_NT"/>
    <property type="match status" value="1"/>
</dbReference>
<evidence type="ECO:0000256" key="2">
    <source>
        <dbReference type="ARBA" id="ARBA00007991"/>
    </source>
</evidence>
<dbReference type="GO" id="GO:0005635">
    <property type="term" value="C:nuclear envelope"/>
    <property type="evidence" value="ECO:0007669"/>
    <property type="project" value="TreeGrafter"/>
</dbReference>
<dbReference type="SUPFAM" id="SSF48371">
    <property type="entry name" value="ARM repeat"/>
    <property type="match status" value="1"/>
</dbReference>
<evidence type="ECO:0000256" key="4">
    <source>
        <dbReference type="ARBA" id="ARBA00023242"/>
    </source>
</evidence>
<dbReference type="InterPro" id="IPR001494">
    <property type="entry name" value="Importin-beta_N"/>
</dbReference>
<comment type="caution">
    <text evidence="6">The sequence shown here is derived from an EMBL/GenBank/DDBJ whole genome shotgun (WGS) entry which is preliminary data.</text>
</comment>
<dbReference type="InterPro" id="IPR011989">
    <property type="entry name" value="ARM-like"/>
</dbReference>
<protein>
    <submittedName>
        <fullName evidence="6">Ser-Thr-rich glycosyl-phosphatidyl-inositol-anchored membrane family protein</fullName>
    </submittedName>
</protein>
<evidence type="ECO:0000313" key="6">
    <source>
        <dbReference type="EMBL" id="TPR01527.1"/>
    </source>
</evidence>
<organism evidence="6 7">
    <name type="scientific">Aspergillus niger</name>
    <dbReference type="NCBI Taxonomy" id="5061"/>
    <lineage>
        <taxon>Eukaryota</taxon>
        <taxon>Fungi</taxon>
        <taxon>Dikarya</taxon>
        <taxon>Ascomycota</taxon>
        <taxon>Pezizomycotina</taxon>
        <taxon>Eurotiomycetes</taxon>
        <taxon>Eurotiomycetidae</taxon>
        <taxon>Eurotiales</taxon>
        <taxon>Aspergillaceae</taxon>
        <taxon>Aspergillus</taxon>
        <taxon>Aspergillus subgen. Circumdati</taxon>
    </lineage>
</organism>
<dbReference type="InterPro" id="IPR058669">
    <property type="entry name" value="TPR_IPO7/11-like"/>
</dbReference>
<evidence type="ECO:0000256" key="1">
    <source>
        <dbReference type="ARBA" id="ARBA00004123"/>
    </source>
</evidence>
<dbReference type="SMART" id="SM00913">
    <property type="entry name" value="IBN_N"/>
    <property type="match status" value="1"/>
</dbReference>
<dbReference type="Gene3D" id="1.25.10.10">
    <property type="entry name" value="Leucine-rich Repeat Variant"/>
    <property type="match status" value="2"/>
</dbReference>
<dbReference type="Pfam" id="PF25758">
    <property type="entry name" value="TPR_IPO11"/>
    <property type="match status" value="1"/>
</dbReference>
<dbReference type="AlphaFoldDB" id="A0A505HKJ6"/>
<dbReference type="VEuPathDB" id="FungiDB:ATCC64974_108520"/>
<keyword evidence="3" id="KW-0813">Transport</keyword>
<keyword evidence="4" id="KW-0539">Nucleus</keyword>
<accession>A0A505HKJ6</accession>
<evidence type="ECO:0000259" key="5">
    <source>
        <dbReference type="PROSITE" id="PS50166"/>
    </source>
</evidence>
<gene>
    <name evidence="6" type="ORF">CAN33_0039750</name>
</gene>
<dbReference type="VEuPathDB" id="FungiDB:ASPNIDRAFT2_1226319"/>
<evidence type="ECO:0000256" key="3">
    <source>
        <dbReference type="ARBA" id="ARBA00022448"/>
    </source>
</evidence>
<dbReference type="VEuPathDB" id="FungiDB:An18g04110"/>
<dbReference type="VEuPathDB" id="FungiDB:M747DRAFT_252650"/>
<proteinExistence type="inferred from homology"/>
<comment type="similarity">
    <text evidence="2">Belongs to the importin beta family.</text>
</comment>
<dbReference type="GO" id="GO:0031267">
    <property type="term" value="F:small GTPase binding"/>
    <property type="evidence" value="ECO:0007669"/>
    <property type="project" value="InterPro"/>
</dbReference>
<dbReference type="InterPro" id="IPR016024">
    <property type="entry name" value="ARM-type_fold"/>
</dbReference>
<dbReference type="PANTHER" id="PTHR10997">
    <property type="entry name" value="IMPORTIN-7, 8, 11"/>
    <property type="match status" value="1"/>
</dbReference>
<name>A0A505HKJ6_ASPNG</name>
<dbReference type="Proteomes" id="UP000197666">
    <property type="component" value="Unassembled WGS sequence"/>
</dbReference>
<feature type="domain" description="Importin N-terminal" evidence="5">
    <location>
        <begin position="37"/>
        <end position="109"/>
    </location>
</feature>
<reference evidence="7" key="1">
    <citation type="submission" date="2018-10" db="EMBL/GenBank/DDBJ databases">
        <title>FDA dAtabase for Regulatory Grade micrObial Sequences (FDA-ARGOS): Supporting development and validation of Infectious Disease Dx tests.</title>
        <authorList>
            <person name="Kerrigan L."/>
            <person name="Tallon L."/>
            <person name="Sadzewicz L."/>
            <person name="Sengamalay N."/>
            <person name="Ott S."/>
            <person name="Godinez A."/>
            <person name="Nagaraj S."/>
            <person name="Vavikolanu K."/>
            <person name="Nadendla S."/>
            <person name="George J."/>
            <person name="Sichtig H."/>
        </authorList>
    </citation>
    <scope>NUCLEOTIDE SEQUENCE [LARGE SCALE GENOMIC DNA]</scope>
    <source>
        <strain evidence="7">FDAARGOS_311</strain>
    </source>
</reference>
<comment type="subcellular location">
    <subcellularLocation>
        <location evidence="1">Nucleus</location>
    </subcellularLocation>
</comment>
<dbReference type="Pfam" id="PF03810">
    <property type="entry name" value="IBN_N"/>
    <property type="match status" value="1"/>
</dbReference>
<dbReference type="GO" id="GO:0005829">
    <property type="term" value="C:cytosol"/>
    <property type="evidence" value="ECO:0007669"/>
    <property type="project" value="TreeGrafter"/>
</dbReference>
<dbReference type="PANTHER" id="PTHR10997:SF7">
    <property type="entry name" value="IMPORTIN-11"/>
    <property type="match status" value="1"/>
</dbReference>
<dbReference type="GO" id="GO:0006606">
    <property type="term" value="P:protein import into nucleus"/>
    <property type="evidence" value="ECO:0007669"/>
    <property type="project" value="TreeGrafter"/>
</dbReference>
<evidence type="ECO:0000313" key="7">
    <source>
        <dbReference type="Proteomes" id="UP000197666"/>
    </source>
</evidence>